<dbReference type="InterPro" id="IPR024455">
    <property type="entry name" value="Phage_capsid"/>
</dbReference>
<dbReference type="NCBIfam" id="TIGR01554">
    <property type="entry name" value="major_cap_HK97"/>
    <property type="match status" value="1"/>
</dbReference>
<name>A0ABW7S9I2_STRTE</name>
<dbReference type="Gene3D" id="3.30.2400.10">
    <property type="entry name" value="Major capsid protein gp5"/>
    <property type="match status" value="1"/>
</dbReference>
<sequence length="462" mass="49824">MDERLRRLIAKREATAKDREQLLAKRKAITDLAEEEAREDLLPEEDSEFRELTAQVKSKDDDLRQLDERIAELSEEEERSAKLTEGALAVKRAQARVQSVNEGRVYERGNGRSYLQDLARVQLNMDGDGTARERLQRHAQDIASAQELRDLDRTDGSGGYFVPPVWMMGQYIELARAGRAYANLVTSQPLPPGTDSINIPKVASGTATAVQTADNTAVEEQDLDDTSVTAPVRTIAGQQDVAIQLLDQSPVSFDEVIFRDLVADYATKADLQVISGSGSAGQVTGVRSTSGIVTVAAATATVASVYAKIADAVQRVHTGRFMAPTVIVMHPRRWAWFLAALDGNDRPLVVPQAGNPQNAIATLGAVAAEQVVGQMHGLPVVTDPNLPTSLGTGTNEDVIHVLRASDLLLYESGIRSRVLPEVGSGNLTVRLQVYGYIAFTAGRYPQSVVEIGGAGLAAPTFG</sequence>
<evidence type="ECO:0000259" key="3">
    <source>
        <dbReference type="Pfam" id="PF05065"/>
    </source>
</evidence>
<feature type="coiled-coil region" evidence="2">
    <location>
        <begin position="49"/>
        <end position="83"/>
    </location>
</feature>
<dbReference type="EMBL" id="JBIQWK010000011">
    <property type="protein sequence ID" value="MFI0576145.1"/>
    <property type="molecule type" value="Genomic_DNA"/>
</dbReference>
<comment type="caution">
    <text evidence="4">The sequence shown here is derived from an EMBL/GenBank/DDBJ whole genome shotgun (WGS) entry which is preliminary data.</text>
</comment>
<dbReference type="RefSeq" id="WP_398353390.1">
    <property type="nucleotide sequence ID" value="NZ_CBDRGV010000016.1"/>
</dbReference>
<evidence type="ECO:0000313" key="4">
    <source>
        <dbReference type="EMBL" id="MFI0576145.1"/>
    </source>
</evidence>
<comment type="subcellular location">
    <subcellularLocation>
        <location evidence="1">Virion</location>
    </subcellularLocation>
</comment>
<evidence type="ECO:0000256" key="2">
    <source>
        <dbReference type="SAM" id="Coils"/>
    </source>
</evidence>
<proteinExistence type="predicted"/>
<keyword evidence="5" id="KW-1185">Reference proteome</keyword>
<dbReference type="Gene3D" id="3.30.2320.10">
    <property type="entry name" value="hypothetical protein PF0899 domain"/>
    <property type="match status" value="1"/>
</dbReference>
<organism evidence="4 5">
    <name type="scientific">Streptomyces tendae</name>
    <dbReference type="NCBI Taxonomy" id="1932"/>
    <lineage>
        <taxon>Bacteria</taxon>
        <taxon>Bacillati</taxon>
        <taxon>Actinomycetota</taxon>
        <taxon>Actinomycetes</taxon>
        <taxon>Kitasatosporales</taxon>
        <taxon>Streptomycetaceae</taxon>
        <taxon>Streptomyces</taxon>
    </lineage>
</organism>
<dbReference type="Proteomes" id="UP001610810">
    <property type="component" value="Unassembled WGS sequence"/>
</dbReference>
<reference evidence="4 5" key="1">
    <citation type="submission" date="2024-10" db="EMBL/GenBank/DDBJ databases">
        <authorList>
            <person name="Wannawong T."/>
            <person name="Kuncharoen N."/>
            <person name="Mhuantong W."/>
        </authorList>
    </citation>
    <scope>NUCLEOTIDE SEQUENCE [LARGE SCALE GENOMIC DNA]</scope>
    <source>
        <strain evidence="4 5">CALK1-4</strain>
    </source>
</reference>
<accession>A0ABW7S9I2</accession>
<evidence type="ECO:0000313" key="5">
    <source>
        <dbReference type="Proteomes" id="UP001610810"/>
    </source>
</evidence>
<feature type="domain" description="Phage capsid-like C-terminal" evidence="3">
    <location>
        <begin position="158"/>
        <end position="399"/>
    </location>
</feature>
<gene>
    <name evidence="4" type="ORF">ACH3YB_31415</name>
</gene>
<dbReference type="SUPFAM" id="SSF56563">
    <property type="entry name" value="Major capsid protein gp5"/>
    <property type="match status" value="1"/>
</dbReference>
<dbReference type="InterPro" id="IPR054612">
    <property type="entry name" value="Phage_capsid-like_C"/>
</dbReference>
<protein>
    <submittedName>
        <fullName evidence="4">Phage major capsid protein</fullName>
    </submittedName>
</protein>
<keyword evidence="2" id="KW-0175">Coiled coil</keyword>
<evidence type="ECO:0000256" key="1">
    <source>
        <dbReference type="ARBA" id="ARBA00004328"/>
    </source>
</evidence>
<dbReference type="Pfam" id="PF05065">
    <property type="entry name" value="Phage_capsid"/>
    <property type="match status" value="1"/>
</dbReference>